<dbReference type="InterPro" id="IPR025943">
    <property type="entry name" value="Sigma_54_int_dom_ATP-bd_2"/>
</dbReference>
<dbReference type="Gene3D" id="3.30.450.40">
    <property type="match status" value="1"/>
</dbReference>
<organism evidence="9 10">
    <name type="scientific">Rhizosaccharibacter radicis</name>
    <dbReference type="NCBI Taxonomy" id="2782605"/>
    <lineage>
        <taxon>Bacteria</taxon>
        <taxon>Pseudomonadati</taxon>
        <taxon>Pseudomonadota</taxon>
        <taxon>Alphaproteobacteria</taxon>
        <taxon>Acetobacterales</taxon>
        <taxon>Acetobacteraceae</taxon>
        <taxon>Rhizosaccharibacter</taxon>
    </lineage>
</organism>
<evidence type="ECO:0000256" key="4">
    <source>
        <dbReference type="ARBA" id="ARBA00023125"/>
    </source>
</evidence>
<dbReference type="EMBL" id="JAMZEJ010000007">
    <property type="protein sequence ID" value="MCQ8241562.1"/>
    <property type="molecule type" value="Genomic_DNA"/>
</dbReference>
<dbReference type="InterPro" id="IPR058031">
    <property type="entry name" value="AAA_lid_NorR"/>
</dbReference>
<dbReference type="SUPFAM" id="SSF46689">
    <property type="entry name" value="Homeodomain-like"/>
    <property type="match status" value="1"/>
</dbReference>
<protein>
    <submittedName>
        <fullName evidence="9">Sigma 54-interacting transcriptional regulator</fullName>
    </submittedName>
</protein>
<keyword evidence="2" id="KW-0067">ATP-binding</keyword>
<dbReference type="Pfam" id="PF01590">
    <property type="entry name" value="GAF"/>
    <property type="match status" value="1"/>
</dbReference>
<feature type="domain" description="Sigma-54 factor interaction" evidence="8">
    <location>
        <begin position="400"/>
        <end position="623"/>
    </location>
</feature>
<dbReference type="InterPro" id="IPR029016">
    <property type="entry name" value="GAF-like_dom_sf"/>
</dbReference>
<accession>A0ABT1VZ09</accession>
<evidence type="ECO:0000256" key="7">
    <source>
        <dbReference type="SAM" id="MobiDB-lite"/>
    </source>
</evidence>
<dbReference type="SUPFAM" id="SSF52540">
    <property type="entry name" value="P-loop containing nucleoside triphosphate hydrolases"/>
    <property type="match status" value="1"/>
</dbReference>
<evidence type="ECO:0000256" key="5">
    <source>
        <dbReference type="ARBA" id="ARBA00023159"/>
    </source>
</evidence>
<dbReference type="InterPro" id="IPR009057">
    <property type="entry name" value="Homeodomain-like_sf"/>
</dbReference>
<dbReference type="InterPro" id="IPR003593">
    <property type="entry name" value="AAA+_ATPase"/>
</dbReference>
<feature type="region of interest" description="Disordered" evidence="7">
    <location>
        <begin position="307"/>
        <end position="358"/>
    </location>
</feature>
<sequence>MAILDRIDAARARLERHGEVPDGLVSAAIGASWHRCLEAGLDPTRAPLPPDIDPGAWHDARGAHDRVRRFARREMEALHGQIAGSNFLVAFAAPDGTVLEALADGSFQRPARDRALAPGICWRETLRGTNALGLAVALQRAATVHGAEHFFRDDAGLTCMAAPVRGADGVLAGVLDASTSCHTRQLHTGALLSMAAAQIENALFRDAHRAAVLLAFHNREEFLFTSKAGLLALDEDGHLLGASPQAQTMLHGLPAAGAATADLAFGAVFAGRFGELVGGRAGGEPFALRDRSGAGFVGAVVARPVVPSRDAPGGSTASPVRKVPVHATPARAIPDLEPARQGRPPRDRRGDGARARGGQVSARLIDASGRETMSQRYETDVPLPDNGTIPASGAVVAGRFVAEDPALARAVATASAAARRGWPVLIAGETGSGKEELARIAHRASGRGGRFVPVNCAALPGELVEAELFGYAEGAFTGARRGGSAGLAAEADGGTLFLDEIGDMDGRAQGALLRLLDDWVVRPVGGGASRRLDVLLVAATNVPLDAAVEAGRFRRDLFHRIAVVPVQLPRLEERRDFAAVARAVLERLDPALRLGGDALSVLAGRRWGGNIRELRNLLTRAVLQADAGTIDASLLRTLLETPPGASGVVSVPAGPPAALPGAGSDAPDGVARLDRQMADAIRRTHAACGRSVSETARRLGVSRNRVYRALRAATVRDQWPGGERSGRPA</sequence>
<dbReference type="Pfam" id="PF00158">
    <property type="entry name" value="Sigma54_activat"/>
    <property type="match status" value="1"/>
</dbReference>
<dbReference type="PROSITE" id="PS00675">
    <property type="entry name" value="SIGMA54_INTERACT_1"/>
    <property type="match status" value="1"/>
</dbReference>
<dbReference type="Pfam" id="PF25601">
    <property type="entry name" value="AAA_lid_14"/>
    <property type="match status" value="1"/>
</dbReference>
<keyword evidence="3" id="KW-0805">Transcription regulation</keyword>
<dbReference type="InterPro" id="IPR003018">
    <property type="entry name" value="GAF"/>
</dbReference>
<keyword evidence="1" id="KW-0547">Nucleotide-binding</keyword>
<comment type="caution">
    <text evidence="9">The sequence shown here is derived from an EMBL/GenBank/DDBJ whole genome shotgun (WGS) entry which is preliminary data.</text>
</comment>
<dbReference type="InterPro" id="IPR002078">
    <property type="entry name" value="Sigma_54_int"/>
</dbReference>
<keyword evidence="6" id="KW-0804">Transcription</keyword>
<dbReference type="Gene3D" id="1.10.10.60">
    <property type="entry name" value="Homeodomain-like"/>
    <property type="match status" value="1"/>
</dbReference>
<evidence type="ECO:0000256" key="6">
    <source>
        <dbReference type="ARBA" id="ARBA00023163"/>
    </source>
</evidence>
<dbReference type="RefSeq" id="WP_422920310.1">
    <property type="nucleotide sequence ID" value="NZ_JAMZEJ010000007.1"/>
</dbReference>
<evidence type="ECO:0000256" key="2">
    <source>
        <dbReference type="ARBA" id="ARBA00022840"/>
    </source>
</evidence>
<name>A0ABT1VZ09_9PROT</name>
<reference evidence="9 10" key="1">
    <citation type="submission" date="2022-06" db="EMBL/GenBank/DDBJ databases">
        <title>Rhizosaccharibacter gen. nov. sp. nov. KSS12, endophytic bacteria isolated from sugarcane.</title>
        <authorList>
            <person name="Pitiwittayakul N."/>
        </authorList>
    </citation>
    <scope>NUCLEOTIDE SEQUENCE [LARGE SCALE GENOMIC DNA]</scope>
    <source>
        <strain evidence="9 10">KSS12</strain>
    </source>
</reference>
<dbReference type="InterPro" id="IPR027417">
    <property type="entry name" value="P-loop_NTPase"/>
</dbReference>
<dbReference type="Proteomes" id="UP001524547">
    <property type="component" value="Unassembled WGS sequence"/>
</dbReference>
<gene>
    <name evidence="9" type="ORF">NFI88_12015</name>
</gene>
<evidence type="ECO:0000256" key="3">
    <source>
        <dbReference type="ARBA" id="ARBA00023015"/>
    </source>
</evidence>
<dbReference type="Gene3D" id="3.40.50.300">
    <property type="entry name" value="P-loop containing nucleotide triphosphate hydrolases"/>
    <property type="match status" value="1"/>
</dbReference>
<keyword evidence="5" id="KW-0010">Activator</keyword>
<keyword evidence="10" id="KW-1185">Reference proteome</keyword>
<dbReference type="PROSITE" id="PS50045">
    <property type="entry name" value="SIGMA54_INTERACT_4"/>
    <property type="match status" value="1"/>
</dbReference>
<keyword evidence="4" id="KW-0238">DNA-binding</keyword>
<proteinExistence type="predicted"/>
<dbReference type="Gene3D" id="1.10.8.60">
    <property type="match status" value="1"/>
</dbReference>
<dbReference type="PANTHER" id="PTHR32071">
    <property type="entry name" value="TRANSCRIPTIONAL REGULATORY PROTEIN"/>
    <property type="match status" value="1"/>
</dbReference>
<dbReference type="PROSITE" id="PS00676">
    <property type="entry name" value="SIGMA54_INTERACT_2"/>
    <property type="match status" value="1"/>
</dbReference>
<evidence type="ECO:0000256" key="1">
    <source>
        <dbReference type="ARBA" id="ARBA00022741"/>
    </source>
</evidence>
<evidence type="ECO:0000259" key="8">
    <source>
        <dbReference type="PROSITE" id="PS50045"/>
    </source>
</evidence>
<evidence type="ECO:0000313" key="10">
    <source>
        <dbReference type="Proteomes" id="UP001524547"/>
    </source>
</evidence>
<evidence type="ECO:0000313" key="9">
    <source>
        <dbReference type="EMBL" id="MCQ8241562.1"/>
    </source>
</evidence>
<dbReference type="SMART" id="SM00382">
    <property type="entry name" value="AAA"/>
    <property type="match status" value="1"/>
</dbReference>
<dbReference type="CDD" id="cd00009">
    <property type="entry name" value="AAA"/>
    <property type="match status" value="1"/>
</dbReference>
<feature type="compositionally biased region" description="Basic and acidic residues" evidence="7">
    <location>
        <begin position="337"/>
        <end position="354"/>
    </location>
</feature>
<dbReference type="InterPro" id="IPR025662">
    <property type="entry name" value="Sigma_54_int_dom_ATP-bd_1"/>
</dbReference>